<feature type="transmembrane region" description="Helical" evidence="1">
    <location>
        <begin position="6"/>
        <end position="26"/>
    </location>
</feature>
<keyword evidence="1" id="KW-0812">Transmembrane</keyword>
<protein>
    <submittedName>
        <fullName evidence="2">Uncharacterized protein</fullName>
    </submittedName>
</protein>
<organism evidence="2 4">
    <name type="scientific">Marine Group III euryarchaeote CG-Epi2</name>
    <dbReference type="NCBI Taxonomy" id="1888996"/>
    <lineage>
        <taxon>Archaea</taxon>
        <taxon>Methanobacteriati</taxon>
        <taxon>Thermoplasmatota</taxon>
        <taxon>Thermoplasmata</taxon>
        <taxon>Candidatus Thermoprofundales</taxon>
    </lineage>
</organism>
<reference evidence="2 4" key="1">
    <citation type="submission" date="2016-08" db="EMBL/GenBank/DDBJ databases">
        <title>New Insights into Marine Group III Euryarchaeota, from dark to light.</title>
        <authorList>
            <person name="Haro-Moreno J.M."/>
            <person name="Rodriguez-Valera F."/>
            <person name="Lopez-Garcia P."/>
            <person name="Moreira D."/>
            <person name="Martin-Cuadrado A.B."/>
        </authorList>
    </citation>
    <scope>NUCLEOTIDE SEQUENCE [LARGE SCALE GENOMIC DNA]</scope>
    <source>
        <strain evidence="2">CG-Epi2</strain>
    </source>
</reference>
<evidence type="ECO:0000256" key="1">
    <source>
        <dbReference type="SAM" id="Phobius"/>
    </source>
</evidence>
<dbReference type="EMBL" id="MIYZ01000005">
    <property type="protein sequence ID" value="OIR22858.1"/>
    <property type="molecule type" value="Genomic_DNA"/>
</dbReference>
<gene>
    <name evidence="2" type="ORF">BET99_00595</name>
    <name evidence="3" type="ORF">BET99_03445</name>
</gene>
<evidence type="ECO:0000313" key="4">
    <source>
        <dbReference type="Proteomes" id="UP000183615"/>
    </source>
</evidence>
<comment type="caution">
    <text evidence="2">The sequence shown here is derived from an EMBL/GenBank/DDBJ whole genome shotgun (WGS) entry which is preliminary data.</text>
</comment>
<keyword evidence="1" id="KW-0472">Membrane</keyword>
<evidence type="ECO:0000313" key="2">
    <source>
        <dbReference type="EMBL" id="OIR22516.1"/>
    </source>
</evidence>
<feature type="transmembrane region" description="Helical" evidence="1">
    <location>
        <begin position="38"/>
        <end position="60"/>
    </location>
</feature>
<proteinExistence type="predicted"/>
<dbReference type="EMBL" id="MIYZ01000012">
    <property type="protein sequence ID" value="OIR22516.1"/>
    <property type="molecule type" value="Genomic_DNA"/>
</dbReference>
<keyword evidence="1" id="KW-1133">Transmembrane helix</keyword>
<accession>A0A1J5U9A6</accession>
<name>A0A1J5U9A6_9ARCH</name>
<evidence type="ECO:0000313" key="3">
    <source>
        <dbReference type="EMBL" id="OIR22858.1"/>
    </source>
</evidence>
<dbReference type="AlphaFoldDB" id="A0A1J5U9A6"/>
<dbReference type="Proteomes" id="UP000183615">
    <property type="component" value="Unassembled WGS sequence"/>
</dbReference>
<sequence length="67" mass="7528">MDFSEVLSYFLALTCVIVGGIILWGNENFIVPASGRSLRLPCSFLFWVLAVVFWAMAVVIEDDEENL</sequence>